<feature type="transmembrane region" description="Helical" evidence="2">
    <location>
        <begin position="420"/>
        <end position="442"/>
    </location>
</feature>
<dbReference type="Proteomes" id="UP000774326">
    <property type="component" value="Unassembled WGS sequence"/>
</dbReference>
<comment type="caution">
    <text evidence="4">The sequence shown here is derived from an EMBL/GenBank/DDBJ whole genome shotgun (WGS) entry which is preliminary data.</text>
</comment>
<keyword evidence="2" id="KW-0812">Transmembrane</keyword>
<dbReference type="PANTHER" id="PTHR31605:SF2">
    <property type="entry name" value="GLYCEROL-3-PHOSPHATE O-ACYLTRANSFERASE 2"/>
    <property type="match status" value="1"/>
</dbReference>
<feature type="compositionally biased region" description="Basic and acidic residues" evidence="1">
    <location>
        <begin position="684"/>
        <end position="697"/>
    </location>
</feature>
<dbReference type="InterPro" id="IPR002123">
    <property type="entry name" value="Plipid/glycerol_acylTrfase"/>
</dbReference>
<feature type="transmembrane region" description="Helical" evidence="2">
    <location>
        <begin position="474"/>
        <end position="495"/>
    </location>
</feature>
<feature type="compositionally biased region" description="Basic and acidic residues" evidence="1">
    <location>
        <begin position="591"/>
        <end position="602"/>
    </location>
</feature>
<name>A0A9P8QAE4_WICPI</name>
<evidence type="ECO:0000313" key="4">
    <source>
        <dbReference type="EMBL" id="KAH3686968.1"/>
    </source>
</evidence>
<reference evidence="4" key="2">
    <citation type="submission" date="2021-01" db="EMBL/GenBank/DDBJ databases">
        <authorList>
            <person name="Schikora-Tamarit M.A."/>
        </authorList>
    </citation>
    <scope>NUCLEOTIDE SEQUENCE</scope>
    <source>
        <strain evidence="4">CBS2887</strain>
    </source>
</reference>
<dbReference type="Pfam" id="PF01553">
    <property type="entry name" value="Acyltransferase"/>
    <property type="match status" value="1"/>
</dbReference>
<dbReference type="PANTHER" id="PTHR31605">
    <property type="entry name" value="GLYCEROL-3-PHOSPHATE O-ACYLTRANSFERASE 1"/>
    <property type="match status" value="1"/>
</dbReference>
<evidence type="ECO:0000313" key="5">
    <source>
        <dbReference type="Proteomes" id="UP000774326"/>
    </source>
</evidence>
<proteinExistence type="predicted"/>
<accession>A0A9P8QAE4</accession>
<dbReference type="GO" id="GO:0004366">
    <property type="term" value="F:glycerol-3-phosphate O-acyltransferase activity"/>
    <property type="evidence" value="ECO:0007669"/>
    <property type="project" value="TreeGrafter"/>
</dbReference>
<evidence type="ECO:0000256" key="1">
    <source>
        <dbReference type="SAM" id="MobiDB-lite"/>
    </source>
</evidence>
<gene>
    <name evidence="4" type="ORF">WICPIJ_002049</name>
</gene>
<dbReference type="GO" id="GO:0016287">
    <property type="term" value="F:glycerone-phosphate O-acyltransferase activity"/>
    <property type="evidence" value="ECO:0007669"/>
    <property type="project" value="TreeGrafter"/>
</dbReference>
<dbReference type="InterPro" id="IPR052744">
    <property type="entry name" value="GPAT/DAPAT"/>
</dbReference>
<sequence>MSEDTHAKKVSPSAHIPKVTNEADPGFLYKAVKNLFFDMVVLFGNIVCYIFFREITVRGSFNLPKTGPAIVVVAPHANQFVDGAIIMTQLRRLTNRNSPPIIAESSYKKNKVVGTLAKLANAIPVPRAQDNLKYAQGEIYLKEDDTEGTHIYGRRTKFTQLEAKGLIGLPESAGSADIAEIVSDTELVIRKPFKSDKAKRLLLEGTRFKYAAKISNEQTFQHVFNRLHNGGLINIFPEGGSHDRPDLLPIKAGFAIMALGAVAADPTCSIQIVPTGLNYFHRNEFRSRAVVEFGTPIRITAEDGEFYKTNPRAAVSKLLDEITEALKSVTLTAPDFDTLMVCQAARRLYANKIPVSLAVDMNRKLITGYTHYKDDPRIVSLKSDVLEYQKRCNQLGLRDHQVEIAVRDRWRSALILASRVFRMTFLMLLSLPGSILFAPIFIVTDRISRQKQKEALAASMVKVKAIDVVASWKIIVATVFAPALYVTYSVIGTILAMRYDILGLGSWTVLLVFPTIYLGLVFTTYAAFRTGEVGYDVLKSLPPLISSVFANRDELQQLKEFRGRLALEITEVVNLLGPKVFPDFDKLNERKNREESRGRKEAEDEDHETIRSRSLSIASTVSNALSRVNSWANLSDIPILGDGGYTNDSSYSSTSELESVKKADGSTGSNADSSFLETSTKLRKAMEKNMRDNIEQE</sequence>
<evidence type="ECO:0000256" key="2">
    <source>
        <dbReference type="SAM" id="Phobius"/>
    </source>
</evidence>
<keyword evidence="5" id="KW-1185">Reference proteome</keyword>
<dbReference type="SUPFAM" id="SSF69593">
    <property type="entry name" value="Glycerol-3-phosphate (1)-acyltransferase"/>
    <property type="match status" value="2"/>
</dbReference>
<protein>
    <recommendedName>
        <fullName evidence="3">Phospholipid/glycerol acyltransferase domain-containing protein</fullName>
    </recommendedName>
</protein>
<keyword evidence="2" id="KW-1133">Transmembrane helix</keyword>
<feature type="transmembrane region" description="Helical" evidence="2">
    <location>
        <begin position="35"/>
        <end position="52"/>
    </location>
</feature>
<keyword evidence="2" id="KW-0472">Membrane</keyword>
<feature type="compositionally biased region" description="Polar residues" evidence="1">
    <location>
        <begin position="666"/>
        <end position="679"/>
    </location>
</feature>
<feature type="region of interest" description="Disordered" evidence="1">
    <location>
        <begin position="643"/>
        <end position="697"/>
    </location>
</feature>
<dbReference type="OrthoDB" id="2427554at2759"/>
<organism evidence="4 5">
    <name type="scientific">Wickerhamomyces pijperi</name>
    <name type="common">Yeast</name>
    <name type="synonym">Pichia pijperi</name>
    <dbReference type="NCBI Taxonomy" id="599730"/>
    <lineage>
        <taxon>Eukaryota</taxon>
        <taxon>Fungi</taxon>
        <taxon>Dikarya</taxon>
        <taxon>Ascomycota</taxon>
        <taxon>Saccharomycotina</taxon>
        <taxon>Saccharomycetes</taxon>
        <taxon>Phaffomycetales</taxon>
        <taxon>Wickerhamomycetaceae</taxon>
        <taxon>Wickerhamomyces</taxon>
    </lineage>
</organism>
<dbReference type="AlphaFoldDB" id="A0A9P8QAE4"/>
<feature type="transmembrane region" description="Helical" evidence="2">
    <location>
        <begin position="507"/>
        <end position="528"/>
    </location>
</feature>
<feature type="domain" description="Phospholipid/glycerol acyltransferase" evidence="3">
    <location>
        <begin position="70"/>
        <end position="280"/>
    </location>
</feature>
<reference evidence="4" key="1">
    <citation type="journal article" date="2021" name="Open Biol.">
        <title>Shared evolutionary footprints suggest mitochondrial oxidative damage underlies multiple complex I losses in fungi.</title>
        <authorList>
            <person name="Schikora-Tamarit M.A."/>
            <person name="Marcet-Houben M."/>
            <person name="Nosek J."/>
            <person name="Gabaldon T."/>
        </authorList>
    </citation>
    <scope>NUCLEOTIDE SEQUENCE</scope>
    <source>
        <strain evidence="4">CBS2887</strain>
    </source>
</reference>
<feature type="compositionally biased region" description="Low complexity" evidence="1">
    <location>
        <begin position="645"/>
        <end position="657"/>
    </location>
</feature>
<dbReference type="GO" id="GO:0008654">
    <property type="term" value="P:phospholipid biosynthetic process"/>
    <property type="evidence" value="ECO:0007669"/>
    <property type="project" value="TreeGrafter"/>
</dbReference>
<evidence type="ECO:0000259" key="3">
    <source>
        <dbReference type="SMART" id="SM00563"/>
    </source>
</evidence>
<dbReference type="EMBL" id="JAEUBG010001061">
    <property type="protein sequence ID" value="KAH3686968.1"/>
    <property type="molecule type" value="Genomic_DNA"/>
</dbReference>
<feature type="region of interest" description="Disordered" evidence="1">
    <location>
        <begin position="591"/>
        <end position="612"/>
    </location>
</feature>
<dbReference type="SMART" id="SM00563">
    <property type="entry name" value="PlsC"/>
    <property type="match status" value="1"/>
</dbReference>